<proteinExistence type="predicted"/>
<feature type="transmembrane region" description="Helical" evidence="1">
    <location>
        <begin position="23"/>
        <end position="43"/>
    </location>
</feature>
<protein>
    <submittedName>
        <fullName evidence="2">Uncharacterized protein</fullName>
    </submittedName>
</protein>
<comment type="caution">
    <text evidence="2">The sequence shown here is derived from an EMBL/GenBank/DDBJ whole genome shotgun (WGS) entry which is preliminary data.</text>
</comment>
<feature type="transmembrane region" description="Helical" evidence="1">
    <location>
        <begin position="49"/>
        <end position="69"/>
    </location>
</feature>
<evidence type="ECO:0000313" key="3">
    <source>
        <dbReference type="Proteomes" id="UP000824031"/>
    </source>
</evidence>
<dbReference type="Proteomes" id="UP000824031">
    <property type="component" value="Unassembled WGS sequence"/>
</dbReference>
<name>A0A9D2JFZ0_9FIRM</name>
<gene>
    <name evidence="2" type="ORF">H9810_05440</name>
</gene>
<sequence length="86" mass="9493">MEALVEIIGEIVLTVLQEVWPPILAIVNGLLVLVLAFLTWLFFTQGEPARAVISLLAVVLFLTVGILGFRTGLYTGKGRTNSRRKR</sequence>
<accession>A0A9D2JFZ0</accession>
<keyword evidence="1" id="KW-1133">Transmembrane helix</keyword>
<reference evidence="2" key="1">
    <citation type="journal article" date="2021" name="PeerJ">
        <title>Extensive microbial diversity within the chicken gut microbiome revealed by metagenomics and culture.</title>
        <authorList>
            <person name="Gilroy R."/>
            <person name="Ravi A."/>
            <person name="Getino M."/>
            <person name="Pursley I."/>
            <person name="Horton D.L."/>
            <person name="Alikhan N.F."/>
            <person name="Baker D."/>
            <person name="Gharbi K."/>
            <person name="Hall N."/>
            <person name="Watson M."/>
            <person name="Adriaenssens E.M."/>
            <person name="Foster-Nyarko E."/>
            <person name="Jarju S."/>
            <person name="Secka A."/>
            <person name="Antonio M."/>
            <person name="Oren A."/>
            <person name="Chaudhuri R.R."/>
            <person name="La Ragione R."/>
            <person name="Hildebrand F."/>
            <person name="Pallen M.J."/>
        </authorList>
    </citation>
    <scope>NUCLEOTIDE SEQUENCE</scope>
    <source>
        <strain evidence="2">3436</strain>
    </source>
</reference>
<keyword evidence="1" id="KW-0812">Transmembrane</keyword>
<organism evidence="2 3">
    <name type="scientific">Candidatus Gemmiger excrementavium</name>
    <dbReference type="NCBI Taxonomy" id="2838608"/>
    <lineage>
        <taxon>Bacteria</taxon>
        <taxon>Bacillati</taxon>
        <taxon>Bacillota</taxon>
        <taxon>Clostridia</taxon>
        <taxon>Eubacteriales</taxon>
        <taxon>Gemmiger</taxon>
    </lineage>
</organism>
<dbReference type="AlphaFoldDB" id="A0A9D2JFZ0"/>
<evidence type="ECO:0000313" key="2">
    <source>
        <dbReference type="EMBL" id="HIZ48143.1"/>
    </source>
</evidence>
<evidence type="ECO:0000256" key="1">
    <source>
        <dbReference type="SAM" id="Phobius"/>
    </source>
</evidence>
<keyword evidence="1" id="KW-0472">Membrane</keyword>
<dbReference type="EMBL" id="DXBO01000080">
    <property type="protein sequence ID" value="HIZ48143.1"/>
    <property type="molecule type" value="Genomic_DNA"/>
</dbReference>
<reference evidence="2" key="2">
    <citation type="submission" date="2021-04" db="EMBL/GenBank/DDBJ databases">
        <authorList>
            <person name="Gilroy R."/>
        </authorList>
    </citation>
    <scope>NUCLEOTIDE SEQUENCE</scope>
    <source>
        <strain evidence="2">3436</strain>
    </source>
</reference>